<dbReference type="InterPro" id="IPR020845">
    <property type="entry name" value="AMP-binding_CS"/>
</dbReference>
<dbReference type="SUPFAM" id="SSF47336">
    <property type="entry name" value="ACP-like"/>
    <property type="match status" value="1"/>
</dbReference>
<feature type="domain" description="Carrier" evidence="1">
    <location>
        <begin position="579"/>
        <end position="658"/>
    </location>
</feature>
<dbReference type="InterPro" id="IPR029058">
    <property type="entry name" value="AB_hydrolase_fold"/>
</dbReference>
<dbReference type="Pfam" id="PF00975">
    <property type="entry name" value="Thioesterase"/>
    <property type="match status" value="1"/>
</dbReference>
<dbReference type="InterPro" id="IPR042099">
    <property type="entry name" value="ANL_N_sf"/>
</dbReference>
<dbReference type="SUPFAM" id="SSF56801">
    <property type="entry name" value="Acetyl-CoA synthetase-like"/>
    <property type="match status" value="1"/>
</dbReference>
<name>A0A9W9Q1X4_PENBR</name>
<dbReference type="Gene3D" id="3.30.300.30">
    <property type="match status" value="1"/>
</dbReference>
<dbReference type="GO" id="GO:0031957">
    <property type="term" value="F:very long-chain fatty acid-CoA ligase activity"/>
    <property type="evidence" value="ECO:0007669"/>
    <property type="project" value="TreeGrafter"/>
</dbReference>
<dbReference type="Gene3D" id="3.40.50.12780">
    <property type="entry name" value="N-terminal domain of ligase-like"/>
    <property type="match status" value="1"/>
</dbReference>
<gene>
    <name evidence="2" type="ORF">N7452_011327</name>
</gene>
<dbReference type="GO" id="GO:0017000">
    <property type="term" value="P:antibiotic biosynthetic process"/>
    <property type="evidence" value="ECO:0007669"/>
    <property type="project" value="UniProtKB-ARBA"/>
</dbReference>
<evidence type="ECO:0000313" key="2">
    <source>
        <dbReference type="EMBL" id="KAJ5323038.1"/>
    </source>
</evidence>
<reference evidence="2" key="2">
    <citation type="journal article" date="2023" name="IMA Fungus">
        <title>Comparative genomic study of the Penicillium genus elucidates a diverse pangenome and 15 lateral gene transfer events.</title>
        <authorList>
            <person name="Petersen C."/>
            <person name="Sorensen T."/>
            <person name="Nielsen M.R."/>
            <person name="Sondergaard T.E."/>
            <person name="Sorensen J.L."/>
            <person name="Fitzpatrick D.A."/>
            <person name="Frisvad J.C."/>
            <person name="Nielsen K.L."/>
        </authorList>
    </citation>
    <scope>NUCLEOTIDE SEQUENCE</scope>
    <source>
        <strain evidence="2">IBT 35673</strain>
    </source>
</reference>
<protein>
    <submittedName>
        <fullName evidence="2">Acetyl-CoA synthetase-like protein</fullName>
    </submittedName>
</protein>
<dbReference type="EMBL" id="JAPZBQ010000006">
    <property type="protein sequence ID" value="KAJ5323038.1"/>
    <property type="molecule type" value="Genomic_DNA"/>
</dbReference>
<dbReference type="AlphaFoldDB" id="A0A9W9Q1X4"/>
<dbReference type="PROSITE" id="PS00455">
    <property type="entry name" value="AMP_BINDING"/>
    <property type="match status" value="1"/>
</dbReference>
<dbReference type="Pfam" id="PF00550">
    <property type="entry name" value="PP-binding"/>
    <property type="match status" value="1"/>
</dbReference>
<evidence type="ECO:0000313" key="3">
    <source>
        <dbReference type="Proteomes" id="UP001147695"/>
    </source>
</evidence>
<dbReference type="InterPro" id="IPR009081">
    <property type="entry name" value="PP-bd_ACP"/>
</dbReference>
<organism evidence="2 3">
    <name type="scientific">Penicillium brevicompactum</name>
    <dbReference type="NCBI Taxonomy" id="5074"/>
    <lineage>
        <taxon>Eukaryota</taxon>
        <taxon>Fungi</taxon>
        <taxon>Dikarya</taxon>
        <taxon>Ascomycota</taxon>
        <taxon>Pezizomycotina</taxon>
        <taxon>Eurotiomycetes</taxon>
        <taxon>Eurotiomycetidae</taxon>
        <taxon>Eurotiales</taxon>
        <taxon>Aspergillaceae</taxon>
        <taxon>Penicillium</taxon>
    </lineage>
</organism>
<proteinExistence type="predicted"/>
<dbReference type="InterPro" id="IPR045851">
    <property type="entry name" value="AMP-bd_C_sf"/>
</dbReference>
<reference evidence="2" key="1">
    <citation type="submission" date="2022-12" db="EMBL/GenBank/DDBJ databases">
        <authorList>
            <person name="Petersen C."/>
        </authorList>
    </citation>
    <scope>NUCLEOTIDE SEQUENCE</scope>
    <source>
        <strain evidence="2">IBT 35673</strain>
    </source>
</reference>
<dbReference type="GO" id="GO:0006633">
    <property type="term" value="P:fatty acid biosynthetic process"/>
    <property type="evidence" value="ECO:0007669"/>
    <property type="project" value="TreeGrafter"/>
</dbReference>
<dbReference type="InterPro" id="IPR000873">
    <property type="entry name" value="AMP-dep_synth/lig_dom"/>
</dbReference>
<accession>A0A9W9Q1X4</accession>
<dbReference type="PANTHER" id="PTHR24096:SF267">
    <property type="entry name" value="MALONATE--COA LIGASE ACSF3, MITOCHONDRIAL"/>
    <property type="match status" value="1"/>
</dbReference>
<dbReference type="SUPFAM" id="SSF53474">
    <property type="entry name" value="alpha/beta-Hydrolases"/>
    <property type="match status" value="1"/>
</dbReference>
<dbReference type="PANTHER" id="PTHR24096">
    <property type="entry name" value="LONG-CHAIN-FATTY-ACID--COA LIGASE"/>
    <property type="match status" value="1"/>
</dbReference>
<dbReference type="PROSITE" id="PS50075">
    <property type="entry name" value="CARRIER"/>
    <property type="match status" value="1"/>
</dbReference>
<dbReference type="InterPro" id="IPR001031">
    <property type="entry name" value="Thioesterase"/>
</dbReference>
<dbReference type="GO" id="GO:0044550">
    <property type="term" value="P:secondary metabolite biosynthetic process"/>
    <property type="evidence" value="ECO:0007669"/>
    <property type="project" value="UniProtKB-ARBA"/>
</dbReference>
<sequence>MHQPISNMTFRNLQHLLQEVSDQEDGGNLICYSLGNTDDPITCSYKQLFQHAQRASWSLRANPIASDLNPGCAVLLHFESHWDTIIWFWAVMLAGCVPVISTKLPNDPSLRMAHLDHLSKLLKEPLCLTRNTLVSEFSQQPSIKIMAVDSLDQKAALPLLDFTRSELGDTAVMMLTSGSTGKSKAVCLTHGQILAVLVGKLSVVALRGNSFMNWIRLDHAASLVEMHLQAMLALKDQVHVHSTDVLSDPIKFIDLIDRHRVTRTFAPNSFLAKLRTTLSGVATPSGATNGVSHNWDLSCLDYVASGGEANVTRTCDEVSKLLVRYGAPRNVIVPGFGMTETCAGAIFNTNCPQYDIDHKLEFASVGTCMPGIELRITDDSSNNVCLPPGEIGNLQLKGKVVFKEYFNDVQSTTESFSGDGWFKTGDRAFVDRNTGYLNLTGRLKETMIINGIHYSPYEIDSLLDRADIPGLTPSFNCCFSSFPAGADTEMVCLAYLPTYRPEDMATRVRTTEAISKVVMMATGSRPEIIPLNESILQKSALGKVSRQKIKTCYEKGEYRSFQEINSEMVRLYYKAVRIPPQNELERQILAIYIESLGLGEEGFGVETPIFDVGITSMELIKLKKDLESKIDLGQELPLTAVMTSSTVRELHHVLQELQAPREYSPLVTLQDKGTKAPLWLVHPGAGEVLVFLNLAKYMKDRPIHALRARGFNEGEIPFSTIKETVNSYYTTVKRTQPHGPYALAGYCYGAMIAFEVGKLLEKNGDEVKFVGAFNLPPHIKLRMRDLDYRECLLHLAYFLGLMTEERSRVLAVALKGLSREEVFDGVMRESDPDRLAELSFSKPSLIRWASLAYVLHSMAVDYDPEGSVASIDVFWCTPLAIAASSKEEWLNEHLSKWQDFSRATTGFHEVPGRHYTMLLPEHVFDFQKILRGVLEARGI</sequence>
<dbReference type="Gene3D" id="3.40.50.1820">
    <property type="entry name" value="alpha/beta hydrolase"/>
    <property type="match status" value="1"/>
</dbReference>
<dbReference type="InterPro" id="IPR036736">
    <property type="entry name" value="ACP-like_sf"/>
</dbReference>
<dbReference type="Gene3D" id="1.10.1200.10">
    <property type="entry name" value="ACP-like"/>
    <property type="match status" value="1"/>
</dbReference>
<dbReference type="Pfam" id="PF00501">
    <property type="entry name" value="AMP-binding"/>
    <property type="match status" value="1"/>
</dbReference>
<evidence type="ECO:0000259" key="1">
    <source>
        <dbReference type="PROSITE" id="PS50075"/>
    </source>
</evidence>
<dbReference type="Proteomes" id="UP001147695">
    <property type="component" value="Unassembled WGS sequence"/>
</dbReference>
<comment type="caution">
    <text evidence="2">The sequence shown here is derived from an EMBL/GenBank/DDBJ whole genome shotgun (WGS) entry which is preliminary data.</text>
</comment>